<keyword evidence="1" id="KW-0472">Membrane</keyword>
<keyword evidence="1" id="KW-0812">Transmembrane</keyword>
<gene>
    <name evidence="2" type="ORF">ANCDUO_02700</name>
</gene>
<name>A0A0C2DVS7_9BILA</name>
<evidence type="ECO:0000256" key="1">
    <source>
        <dbReference type="SAM" id="Phobius"/>
    </source>
</evidence>
<proteinExistence type="predicted"/>
<evidence type="ECO:0000313" key="2">
    <source>
        <dbReference type="EMBL" id="KIH66972.1"/>
    </source>
</evidence>
<dbReference type="AlphaFoldDB" id="A0A0C2DVS7"/>
<sequence>MPTKWQKFCLVLTRLYGSSAEIPQYVGGGTMNRMHDRMRVVFITIAVVCAYTVYFYTESRTTGIVARDRAAIDSAHK</sequence>
<organism evidence="2 3">
    <name type="scientific">Ancylostoma duodenale</name>
    <dbReference type="NCBI Taxonomy" id="51022"/>
    <lineage>
        <taxon>Eukaryota</taxon>
        <taxon>Metazoa</taxon>
        <taxon>Ecdysozoa</taxon>
        <taxon>Nematoda</taxon>
        <taxon>Chromadorea</taxon>
        <taxon>Rhabditida</taxon>
        <taxon>Rhabditina</taxon>
        <taxon>Rhabditomorpha</taxon>
        <taxon>Strongyloidea</taxon>
        <taxon>Ancylostomatidae</taxon>
        <taxon>Ancylostomatinae</taxon>
        <taxon>Ancylostoma</taxon>
    </lineage>
</organism>
<evidence type="ECO:0000313" key="3">
    <source>
        <dbReference type="Proteomes" id="UP000054047"/>
    </source>
</evidence>
<keyword evidence="3" id="KW-1185">Reference proteome</keyword>
<reference evidence="2 3" key="1">
    <citation type="submission" date="2013-12" db="EMBL/GenBank/DDBJ databases">
        <title>Draft genome of the parsitic nematode Ancylostoma duodenale.</title>
        <authorList>
            <person name="Mitreva M."/>
        </authorList>
    </citation>
    <scope>NUCLEOTIDE SEQUENCE [LARGE SCALE GENOMIC DNA]</scope>
    <source>
        <strain evidence="2 3">Zhejiang</strain>
    </source>
</reference>
<dbReference type="EMBL" id="KN726889">
    <property type="protein sequence ID" value="KIH66972.1"/>
    <property type="molecule type" value="Genomic_DNA"/>
</dbReference>
<keyword evidence="1" id="KW-1133">Transmembrane helix</keyword>
<accession>A0A0C2DVS7</accession>
<dbReference type="OrthoDB" id="8193498at2759"/>
<dbReference type="Proteomes" id="UP000054047">
    <property type="component" value="Unassembled WGS sequence"/>
</dbReference>
<feature type="transmembrane region" description="Helical" evidence="1">
    <location>
        <begin position="39"/>
        <end position="57"/>
    </location>
</feature>
<protein>
    <submittedName>
        <fullName evidence="2">Uncharacterized protein</fullName>
    </submittedName>
</protein>